<feature type="region of interest" description="Disordered" evidence="8">
    <location>
        <begin position="21"/>
        <end position="52"/>
    </location>
</feature>
<dbReference type="PANTHER" id="PTHR11876">
    <property type="entry name" value="ALPHA-DEFENSIN 1"/>
    <property type="match status" value="1"/>
</dbReference>
<name>A0A8C6A9X2_MARMA</name>
<sequence>MRTLALLAALLLLALQAQAEPLPENNEEAPDQEQPGEEDQDMTVSFAGPEAPGLQRSRILKCHCSSRGCNQRLGEHNRGSCFQGGKVYKFCCRRI</sequence>
<keyword evidence="5 9" id="KW-0732">Signal</keyword>
<comment type="similarity">
    <text evidence="2">Belongs to the alpha-defensin family.</text>
</comment>
<reference evidence="11" key="2">
    <citation type="submission" date="2025-09" db="UniProtKB">
        <authorList>
            <consortium name="Ensembl"/>
        </authorList>
    </citation>
    <scope>IDENTIFICATION</scope>
</reference>
<evidence type="ECO:0000256" key="8">
    <source>
        <dbReference type="SAM" id="MobiDB-lite"/>
    </source>
</evidence>
<proteinExistence type="inferred from homology"/>
<dbReference type="Proteomes" id="UP000694407">
    <property type="component" value="Unplaced"/>
</dbReference>
<dbReference type="GO" id="GO:0019731">
    <property type="term" value="P:antibacterial humoral response"/>
    <property type="evidence" value="ECO:0007669"/>
    <property type="project" value="TreeGrafter"/>
</dbReference>
<dbReference type="PIRSF" id="PIRSF001875">
    <property type="entry name" value="Alpha-defensin"/>
    <property type="match status" value="1"/>
</dbReference>
<dbReference type="SMART" id="SM01418">
    <property type="entry name" value="Defensin_propep"/>
    <property type="match status" value="1"/>
</dbReference>
<evidence type="ECO:0000256" key="7">
    <source>
        <dbReference type="ARBA" id="ARBA00023022"/>
    </source>
</evidence>
<evidence type="ECO:0000256" key="4">
    <source>
        <dbReference type="ARBA" id="ARBA00022529"/>
    </source>
</evidence>
<keyword evidence="7" id="KW-0044">Antibiotic</keyword>
<dbReference type="Pfam" id="PF00879">
    <property type="entry name" value="Defensin_propep"/>
    <property type="match status" value="1"/>
</dbReference>
<evidence type="ECO:0000259" key="10">
    <source>
        <dbReference type="SMART" id="SM01418"/>
    </source>
</evidence>
<keyword evidence="6" id="KW-0211">Defensin</keyword>
<dbReference type="GO" id="GO:0071222">
    <property type="term" value="P:cellular response to lipopolysaccharide"/>
    <property type="evidence" value="ECO:0007669"/>
    <property type="project" value="TreeGrafter"/>
</dbReference>
<dbReference type="GO" id="GO:0005615">
    <property type="term" value="C:extracellular space"/>
    <property type="evidence" value="ECO:0007669"/>
    <property type="project" value="InterPro"/>
</dbReference>
<evidence type="ECO:0000256" key="2">
    <source>
        <dbReference type="ARBA" id="ARBA00006519"/>
    </source>
</evidence>
<dbReference type="Ensembl" id="ENSMMMT00000030401.1">
    <property type="protein sequence ID" value="ENSMMMP00000026871.1"/>
    <property type="gene ID" value="ENSMMMG00000023510.1"/>
</dbReference>
<dbReference type="InterPro" id="IPR016327">
    <property type="entry name" value="Alpha-defensin"/>
</dbReference>
<dbReference type="GO" id="GO:0050830">
    <property type="term" value="P:defense response to Gram-positive bacterium"/>
    <property type="evidence" value="ECO:0007669"/>
    <property type="project" value="TreeGrafter"/>
</dbReference>
<dbReference type="GO" id="GO:0061844">
    <property type="term" value="P:antimicrobial humoral immune response mediated by antimicrobial peptide"/>
    <property type="evidence" value="ECO:0007669"/>
    <property type="project" value="TreeGrafter"/>
</dbReference>
<dbReference type="GO" id="GO:0050829">
    <property type="term" value="P:defense response to Gram-negative bacterium"/>
    <property type="evidence" value="ECO:0007669"/>
    <property type="project" value="TreeGrafter"/>
</dbReference>
<evidence type="ECO:0000256" key="6">
    <source>
        <dbReference type="ARBA" id="ARBA00022940"/>
    </source>
</evidence>
<keyword evidence="12" id="KW-1185">Reference proteome</keyword>
<evidence type="ECO:0000313" key="11">
    <source>
        <dbReference type="Ensembl" id="ENSMMMP00000026871.1"/>
    </source>
</evidence>
<evidence type="ECO:0000256" key="9">
    <source>
        <dbReference type="SAM" id="SignalP"/>
    </source>
</evidence>
<evidence type="ECO:0000256" key="3">
    <source>
        <dbReference type="ARBA" id="ARBA00022525"/>
    </source>
</evidence>
<feature type="compositionally biased region" description="Acidic residues" evidence="8">
    <location>
        <begin position="25"/>
        <end position="41"/>
    </location>
</feature>
<feature type="chain" id="PRO_5034342220" description="Alpha-defensin N-terminal domain-containing protein" evidence="9">
    <location>
        <begin position="20"/>
        <end position="95"/>
    </location>
</feature>
<accession>A0A8C6A9X2</accession>
<dbReference type="AlphaFoldDB" id="A0A8C6A9X2"/>
<evidence type="ECO:0000313" key="12">
    <source>
        <dbReference type="Proteomes" id="UP000694407"/>
    </source>
</evidence>
<evidence type="ECO:0000256" key="5">
    <source>
        <dbReference type="ARBA" id="ARBA00022729"/>
    </source>
</evidence>
<dbReference type="GO" id="GO:0051673">
    <property type="term" value="P:disruption of plasma membrane integrity in another organism"/>
    <property type="evidence" value="ECO:0007669"/>
    <property type="project" value="TreeGrafter"/>
</dbReference>
<reference evidence="11" key="1">
    <citation type="submission" date="2025-08" db="UniProtKB">
        <authorList>
            <consortium name="Ensembl"/>
        </authorList>
    </citation>
    <scope>IDENTIFICATION</scope>
</reference>
<dbReference type="GO" id="GO:0031012">
    <property type="term" value="C:extracellular matrix"/>
    <property type="evidence" value="ECO:0007669"/>
    <property type="project" value="TreeGrafter"/>
</dbReference>
<keyword evidence="3" id="KW-0964">Secreted</keyword>
<dbReference type="InterPro" id="IPR002366">
    <property type="entry name" value="Alpha-defensin_N"/>
</dbReference>
<keyword evidence="4" id="KW-0929">Antimicrobial</keyword>
<organism evidence="11 12">
    <name type="scientific">Marmota marmota marmota</name>
    <name type="common">Alpine marmot</name>
    <dbReference type="NCBI Taxonomy" id="9994"/>
    <lineage>
        <taxon>Eukaryota</taxon>
        <taxon>Metazoa</taxon>
        <taxon>Chordata</taxon>
        <taxon>Craniata</taxon>
        <taxon>Vertebrata</taxon>
        <taxon>Euteleostomi</taxon>
        <taxon>Mammalia</taxon>
        <taxon>Eutheria</taxon>
        <taxon>Euarchontoglires</taxon>
        <taxon>Glires</taxon>
        <taxon>Rodentia</taxon>
        <taxon>Sciuromorpha</taxon>
        <taxon>Sciuridae</taxon>
        <taxon>Xerinae</taxon>
        <taxon>Marmotini</taxon>
        <taxon>Marmota</taxon>
    </lineage>
</organism>
<dbReference type="GO" id="GO:0002227">
    <property type="term" value="P:innate immune response in mucosa"/>
    <property type="evidence" value="ECO:0007669"/>
    <property type="project" value="TreeGrafter"/>
</dbReference>
<evidence type="ECO:0000256" key="1">
    <source>
        <dbReference type="ARBA" id="ARBA00004613"/>
    </source>
</evidence>
<protein>
    <recommendedName>
        <fullName evidence="10">Alpha-defensin N-terminal domain-containing protein</fullName>
    </recommendedName>
</protein>
<dbReference type="GeneTree" id="ENSGT00940000153268"/>
<feature type="domain" description="Alpha-defensin N-terminal" evidence="10">
    <location>
        <begin position="1"/>
        <end position="51"/>
    </location>
</feature>
<feature type="signal peptide" evidence="9">
    <location>
        <begin position="1"/>
        <end position="19"/>
    </location>
</feature>
<comment type="subcellular location">
    <subcellularLocation>
        <location evidence="1">Secreted</location>
    </subcellularLocation>
</comment>
<dbReference type="PANTHER" id="PTHR11876:SF28">
    <property type="entry name" value="ALPHA-DEFENSIN 1"/>
    <property type="match status" value="1"/>
</dbReference>